<reference evidence="3 4" key="1">
    <citation type="submission" date="2015-09" db="EMBL/GenBank/DDBJ databases">
        <title>Draft Genome Sequence of Pseudoalteromonas lipolytica UCD-48B.</title>
        <authorList>
            <person name="Krusor M."/>
            <person name="Coil D.A."/>
            <person name="Lang J.M."/>
            <person name="Eisen J.A."/>
            <person name="Alexiev A."/>
        </authorList>
    </citation>
    <scope>NUCLEOTIDE SEQUENCE [LARGE SCALE GENOMIC DNA]</scope>
    <source>
        <strain evidence="3 4">UCD-48B</strain>
    </source>
</reference>
<dbReference type="OrthoDB" id="319710at2"/>
<name>A0A0P7DU85_9GAMM</name>
<dbReference type="GO" id="GO:0005886">
    <property type="term" value="C:plasma membrane"/>
    <property type="evidence" value="ECO:0007669"/>
    <property type="project" value="TreeGrafter"/>
</dbReference>
<evidence type="ECO:0000256" key="1">
    <source>
        <dbReference type="SAM" id="Phobius"/>
    </source>
</evidence>
<dbReference type="GO" id="GO:0016746">
    <property type="term" value="F:acyltransferase activity"/>
    <property type="evidence" value="ECO:0007669"/>
    <property type="project" value="UniProtKB-KW"/>
</dbReference>
<dbReference type="Proteomes" id="UP000050378">
    <property type="component" value="Unassembled WGS sequence"/>
</dbReference>
<proteinExistence type="predicted"/>
<keyword evidence="1" id="KW-1133">Transmembrane helix</keyword>
<dbReference type="CDD" id="cd07990">
    <property type="entry name" value="LPLAT_LCLAT1-like"/>
    <property type="match status" value="1"/>
</dbReference>
<dbReference type="PANTHER" id="PTHR10983">
    <property type="entry name" value="1-ACYLGLYCEROL-3-PHOSPHATE ACYLTRANSFERASE-RELATED"/>
    <property type="match status" value="1"/>
</dbReference>
<dbReference type="SMART" id="SM00563">
    <property type="entry name" value="PlsC"/>
    <property type="match status" value="1"/>
</dbReference>
<evidence type="ECO:0000313" key="3">
    <source>
        <dbReference type="EMBL" id="KPM81273.1"/>
    </source>
</evidence>
<dbReference type="NCBIfam" id="NF010621">
    <property type="entry name" value="PRK14014.1"/>
    <property type="match status" value="1"/>
</dbReference>
<keyword evidence="1" id="KW-0472">Membrane</keyword>
<feature type="domain" description="Phospholipid/glycerol acyltransferase" evidence="2">
    <location>
        <begin position="85"/>
        <end position="210"/>
    </location>
</feature>
<feature type="transmembrane region" description="Helical" evidence="1">
    <location>
        <begin position="12"/>
        <end position="36"/>
    </location>
</feature>
<gene>
    <name evidence="3" type="ORF">AOG27_18235</name>
</gene>
<dbReference type="RefSeq" id="WP_054554420.1">
    <property type="nucleotide sequence ID" value="NZ_LJTC01000014.1"/>
</dbReference>
<dbReference type="PATRIC" id="fig|570156.3.peg.1569"/>
<dbReference type="STRING" id="570156.AOG27_18235"/>
<dbReference type="AlphaFoldDB" id="A0A0P7DU85"/>
<keyword evidence="3" id="KW-0808">Transferase</keyword>
<evidence type="ECO:0000259" key="2">
    <source>
        <dbReference type="SMART" id="SM00563"/>
    </source>
</evidence>
<dbReference type="InterPro" id="IPR002123">
    <property type="entry name" value="Plipid/glycerol_acylTrfase"/>
</dbReference>
<organism evidence="3 4">
    <name type="scientific">Pseudoalteromonas lipolytica</name>
    <dbReference type="NCBI Taxonomy" id="570156"/>
    <lineage>
        <taxon>Bacteria</taxon>
        <taxon>Pseudomonadati</taxon>
        <taxon>Pseudomonadota</taxon>
        <taxon>Gammaproteobacteria</taxon>
        <taxon>Alteromonadales</taxon>
        <taxon>Pseudoalteromonadaceae</taxon>
        <taxon>Pseudoalteromonas</taxon>
    </lineage>
</organism>
<comment type="caution">
    <text evidence="3">The sequence shown here is derived from an EMBL/GenBank/DDBJ whole genome shotgun (WGS) entry which is preliminary data.</text>
</comment>
<keyword evidence="3" id="KW-0012">Acyltransferase</keyword>
<dbReference type="EMBL" id="LJTC01000014">
    <property type="protein sequence ID" value="KPM81273.1"/>
    <property type="molecule type" value="Genomic_DNA"/>
</dbReference>
<accession>A0A0P7DU85</accession>
<evidence type="ECO:0000313" key="4">
    <source>
        <dbReference type="Proteomes" id="UP000050378"/>
    </source>
</evidence>
<dbReference type="PANTHER" id="PTHR10983:SF15">
    <property type="entry name" value="ACYLTRANSFERASE YIHG-RELATED"/>
    <property type="match status" value="1"/>
</dbReference>
<dbReference type="SUPFAM" id="SSF69593">
    <property type="entry name" value="Glycerol-3-phosphate (1)-acyltransferase"/>
    <property type="match status" value="1"/>
</dbReference>
<protein>
    <submittedName>
        <fullName evidence="3">Acyltransferase</fullName>
    </submittedName>
</protein>
<keyword evidence="1" id="KW-0812">Transmembrane</keyword>
<dbReference type="Pfam" id="PF01553">
    <property type="entry name" value="Acyltransferase"/>
    <property type="match status" value="1"/>
</dbReference>
<sequence length="307" mass="34930">MLKKFLPNWLTGVLVSIVLFANVIIWGTLVLLFGVLKLLLPFKVVSDILHLAYRGWCKGNRFALWLGCPVIEIDIKGKVTTDGWYLLISNHMSWLDIVVLSAIDVLPAPKFFLKDELKYVPFIGTGAWAMGMPFMKRVSKAQLAKNPKLKGLDVERTKRSCRDFRNHPTTIINFVEGTRFTSQKHSKQNSPFTYLLKPKAGGIAFALEVLGEQFDALLNTSIIYQGEGDHICRNLMRGRLNVIKVEVQVQAISAEMIGDYQHDRAFRTAFQQHINELWLQKDAQLLTYHQAQQAEYLATINKEIEAP</sequence>